<sequence>MHELTKTECWNLLDRVSLVRLLYTSAGLPVAQPVRFVVRNKVIMISLDQSTATRLLPAGFDFVALQADDLVDGAQSGHSVTVYGRAQVISDQRRSSAEAAGLPGYEGKAAYVCVAPTQLSGSQLDLRG</sequence>
<dbReference type="InterPro" id="IPR012349">
    <property type="entry name" value="Split_barrel_FMN-bd"/>
</dbReference>
<dbReference type="Pfam" id="PF12900">
    <property type="entry name" value="Pyridox_ox_2"/>
    <property type="match status" value="1"/>
</dbReference>
<dbReference type="InterPro" id="IPR024747">
    <property type="entry name" value="Pyridox_Oxase-rel"/>
</dbReference>
<protein>
    <submittedName>
        <fullName evidence="1">Pyridoxamine 5'-phosphate oxidase family protein</fullName>
    </submittedName>
</protein>
<evidence type="ECO:0000313" key="1">
    <source>
        <dbReference type="EMBL" id="MCS7479153.1"/>
    </source>
</evidence>
<keyword evidence="2" id="KW-1185">Reference proteome</keyword>
<proteinExistence type="predicted"/>
<accession>A0A9X2VPP6</accession>
<dbReference type="SUPFAM" id="SSF50475">
    <property type="entry name" value="FMN-binding split barrel"/>
    <property type="match status" value="1"/>
</dbReference>
<dbReference type="AlphaFoldDB" id="A0A9X2VPP6"/>
<gene>
    <name evidence="1" type="ORF">NZH93_20015</name>
</gene>
<dbReference type="Proteomes" id="UP001141259">
    <property type="component" value="Unassembled WGS sequence"/>
</dbReference>
<dbReference type="RefSeq" id="WP_259624659.1">
    <property type="nucleotide sequence ID" value="NZ_JANYMP010000009.1"/>
</dbReference>
<reference evidence="1" key="1">
    <citation type="submission" date="2022-08" db="EMBL/GenBank/DDBJ databases">
        <authorList>
            <person name="Tistechok S."/>
            <person name="Samborskyy M."/>
            <person name="Roman I."/>
        </authorList>
    </citation>
    <scope>NUCLEOTIDE SEQUENCE</scope>
    <source>
        <strain evidence="1">DSM 103496</strain>
    </source>
</reference>
<dbReference type="EMBL" id="JANYMP010000009">
    <property type="protein sequence ID" value="MCS7479153.1"/>
    <property type="molecule type" value="Genomic_DNA"/>
</dbReference>
<dbReference type="Gene3D" id="2.30.110.10">
    <property type="entry name" value="Electron Transport, Fmn-binding Protein, Chain A"/>
    <property type="match status" value="1"/>
</dbReference>
<evidence type="ECO:0000313" key="2">
    <source>
        <dbReference type="Proteomes" id="UP001141259"/>
    </source>
</evidence>
<organism evidence="1 2">
    <name type="scientific">Umezawaea endophytica</name>
    <dbReference type="NCBI Taxonomy" id="1654476"/>
    <lineage>
        <taxon>Bacteria</taxon>
        <taxon>Bacillati</taxon>
        <taxon>Actinomycetota</taxon>
        <taxon>Actinomycetes</taxon>
        <taxon>Pseudonocardiales</taxon>
        <taxon>Pseudonocardiaceae</taxon>
        <taxon>Umezawaea</taxon>
    </lineage>
</organism>
<comment type="caution">
    <text evidence="1">The sequence shown here is derived from an EMBL/GenBank/DDBJ whole genome shotgun (WGS) entry which is preliminary data.</text>
</comment>
<name>A0A9X2VPP6_9PSEU</name>